<dbReference type="CDD" id="cd01895">
    <property type="entry name" value="EngA2"/>
    <property type="match status" value="1"/>
</dbReference>
<dbReference type="InterPro" id="IPR005225">
    <property type="entry name" value="Small_GTP-bd"/>
</dbReference>
<accession>A0AAU9EGG4</accession>
<keyword evidence="6 8" id="KW-0342">GTP-binding</keyword>
<organism evidence="12 13">
    <name type="scientific">Desulfoferula mesophila</name>
    <dbReference type="NCBI Taxonomy" id="3058419"/>
    <lineage>
        <taxon>Bacteria</taxon>
        <taxon>Pseudomonadati</taxon>
        <taxon>Thermodesulfobacteriota</taxon>
        <taxon>Desulfarculia</taxon>
        <taxon>Desulfarculales</taxon>
        <taxon>Desulfarculaceae</taxon>
        <taxon>Desulfoferula</taxon>
    </lineage>
</organism>
<evidence type="ECO:0000256" key="9">
    <source>
        <dbReference type="PROSITE-ProRule" id="PRU01049"/>
    </source>
</evidence>
<dbReference type="Proteomes" id="UP001366166">
    <property type="component" value="Chromosome"/>
</dbReference>
<keyword evidence="3 8" id="KW-0690">Ribosome biogenesis</keyword>
<dbReference type="InterPro" id="IPR006073">
    <property type="entry name" value="GTP-bd"/>
</dbReference>
<dbReference type="FunFam" id="3.30.300.20:FF:000004">
    <property type="entry name" value="GTPase Der"/>
    <property type="match status" value="1"/>
</dbReference>
<keyword evidence="4 10" id="KW-0677">Repeat</keyword>
<dbReference type="EMBL" id="AP028679">
    <property type="protein sequence ID" value="BEQ16278.1"/>
    <property type="molecule type" value="Genomic_DNA"/>
</dbReference>
<feature type="binding site" evidence="8">
    <location>
        <begin position="9"/>
        <end position="16"/>
    </location>
    <ligand>
        <name>GTP</name>
        <dbReference type="ChEBI" id="CHEBI:37565"/>
        <label>1</label>
    </ligand>
</feature>
<evidence type="ECO:0000256" key="5">
    <source>
        <dbReference type="ARBA" id="ARBA00022741"/>
    </source>
</evidence>
<evidence type="ECO:0000256" key="3">
    <source>
        <dbReference type="ARBA" id="ARBA00022517"/>
    </source>
</evidence>
<keyword evidence="5 8" id="KW-0547">Nucleotide-binding</keyword>
<feature type="binding site" evidence="8">
    <location>
        <begin position="232"/>
        <end position="236"/>
    </location>
    <ligand>
        <name>GTP</name>
        <dbReference type="ChEBI" id="CHEBI:37565"/>
        <label>2</label>
    </ligand>
</feature>
<evidence type="ECO:0000256" key="1">
    <source>
        <dbReference type="ARBA" id="ARBA00008279"/>
    </source>
</evidence>
<dbReference type="Gene3D" id="3.30.300.20">
    <property type="match status" value="1"/>
</dbReference>
<sequence length="448" mass="49624">MTPIVAIVGRPNVGKSTLFNRLTRTRQALVDDLPGVTRDRLYGRAKIEGREVTLVDTGGFDPPADQAFAAEVHAQIQMALDEADVILCLADGRAGLTPQDQEVARHLRRTATKPVVWAVNKVDGPNLEDAAAEFYSLGVEHLFFISAAHARGVPDLLEALAELLPPEGEDEAAQDLGEVRLALLGRPNVGKSSLINRLTGQERVVVSDVPGTTRDAVDTPLEVDGKRYLLIDTAGIRRQGRVNRGLEKAGVFRSLRAVERAHVGAVLVDASEGITDQDLRLSGHVLDSHRALIMVVNKWDLLAGDEYRQKILLHELEMARRFAPWTPLLFMSAKTGQGVKKLLPTVDQLFAEYNQRLNTGQLNQALSQITEHHPPPLVKNKRLKIYYGSQVASRPPTVVLKVNDPSRVHFSYRRYLTNELRRALGLTIAPLRLIFRGKQEGKGRKRRP</sequence>
<dbReference type="InterPro" id="IPR031166">
    <property type="entry name" value="G_ENGA"/>
</dbReference>
<comment type="subunit">
    <text evidence="8">Associates with the 50S ribosomal subunit.</text>
</comment>
<gene>
    <name evidence="8 12" type="primary">der</name>
    <name evidence="12" type="ORF">FAK_33440</name>
</gene>
<feature type="binding site" evidence="8">
    <location>
        <begin position="120"/>
        <end position="123"/>
    </location>
    <ligand>
        <name>GTP</name>
        <dbReference type="ChEBI" id="CHEBI:37565"/>
        <label>1</label>
    </ligand>
</feature>
<feature type="binding site" evidence="8">
    <location>
        <begin position="297"/>
        <end position="300"/>
    </location>
    <ligand>
        <name>GTP</name>
        <dbReference type="ChEBI" id="CHEBI:37565"/>
        <label>2</label>
    </ligand>
</feature>
<dbReference type="SUPFAM" id="SSF52540">
    <property type="entry name" value="P-loop containing nucleoside triphosphate hydrolases"/>
    <property type="match status" value="2"/>
</dbReference>
<feature type="binding site" evidence="8">
    <location>
        <begin position="185"/>
        <end position="192"/>
    </location>
    <ligand>
        <name>GTP</name>
        <dbReference type="ChEBI" id="CHEBI:37565"/>
        <label>2</label>
    </ligand>
</feature>
<dbReference type="InterPro" id="IPR027417">
    <property type="entry name" value="P-loop_NTPase"/>
</dbReference>
<dbReference type="InterPro" id="IPR015946">
    <property type="entry name" value="KH_dom-like_a/b"/>
</dbReference>
<dbReference type="AlphaFoldDB" id="A0AAU9EGG4"/>
<dbReference type="PANTHER" id="PTHR43834:SF6">
    <property type="entry name" value="GTPASE DER"/>
    <property type="match status" value="1"/>
</dbReference>
<dbReference type="RefSeq" id="WP_338601877.1">
    <property type="nucleotide sequence ID" value="NZ_AP028679.1"/>
</dbReference>
<dbReference type="NCBIfam" id="TIGR00231">
    <property type="entry name" value="small_GTP"/>
    <property type="match status" value="2"/>
</dbReference>
<evidence type="ECO:0000256" key="8">
    <source>
        <dbReference type="HAMAP-Rule" id="MF_00195"/>
    </source>
</evidence>
<feature type="domain" description="EngA-type G" evidence="11">
    <location>
        <begin position="179"/>
        <end position="354"/>
    </location>
</feature>
<feature type="binding site" evidence="8">
    <location>
        <begin position="56"/>
        <end position="60"/>
    </location>
    <ligand>
        <name>GTP</name>
        <dbReference type="ChEBI" id="CHEBI:37565"/>
        <label>1</label>
    </ligand>
</feature>
<evidence type="ECO:0000259" key="11">
    <source>
        <dbReference type="PROSITE" id="PS51712"/>
    </source>
</evidence>
<evidence type="ECO:0000256" key="7">
    <source>
        <dbReference type="ARBA" id="ARBA00032345"/>
    </source>
</evidence>
<keyword evidence="13" id="KW-1185">Reference proteome</keyword>
<evidence type="ECO:0000256" key="4">
    <source>
        <dbReference type="ARBA" id="ARBA00022737"/>
    </source>
</evidence>
<dbReference type="PIRSF" id="PIRSF006485">
    <property type="entry name" value="GTP-binding_EngA"/>
    <property type="match status" value="1"/>
</dbReference>
<evidence type="ECO:0000313" key="12">
    <source>
        <dbReference type="EMBL" id="BEQ16278.1"/>
    </source>
</evidence>
<name>A0AAU9EGG4_9BACT</name>
<dbReference type="CDD" id="cd01894">
    <property type="entry name" value="EngA1"/>
    <property type="match status" value="1"/>
</dbReference>
<dbReference type="GO" id="GO:0005525">
    <property type="term" value="F:GTP binding"/>
    <property type="evidence" value="ECO:0007669"/>
    <property type="project" value="UniProtKB-UniRule"/>
</dbReference>
<protein>
    <recommendedName>
        <fullName evidence="2 8">GTPase Der</fullName>
    </recommendedName>
    <alternativeName>
        <fullName evidence="7 8">GTP-binding protein EngA</fullName>
    </alternativeName>
</protein>
<evidence type="ECO:0000256" key="10">
    <source>
        <dbReference type="RuleBase" id="RU004481"/>
    </source>
</evidence>
<dbReference type="PRINTS" id="PR00326">
    <property type="entry name" value="GTP1OBG"/>
</dbReference>
<dbReference type="FunFam" id="3.40.50.300:FF:000057">
    <property type="entry name" value="GTPase Der"/>
    <property type="match status" value="1"/>
</dbReference>
<dbReference type="FunFam" id="3.40.50.300:FF:000040">
    <property type="entry name" value="GTPase Der"/>
    <property type="match status" value="1"/>
</dbReference>
<dbReference type="Gene3D" id="3.40.50.300">
    <property type="entry name" value="P-loop containing nucleotide triphosphate hydrolases"/>
    <property type="match status" value="2"/>
</dbReference>
<dbReference type="PROSITE" id="PS51712">
    <property type="entry name" value="G_ENGA"/>
    <property type="match status" value="2"/>
</dbReference>
<dbReference type="NCBIfam" id="TIGR03594">
    <property type="entry name" value="GTPase_EngA"/>
    <property type="match status" value="1"/>
</dbReference>
<dbReference type="KEGG" id="dmp:FAK_33440"/>
<dbReference type="InterPro" id="IPR016484">
    <property type="entry name" value="GTPase_Der"/>
</dbReference>
<dbReference type="GO" id="GO:0042254">
    <property type="term" value="P:ribosome biogenesis"/>
    <property type="evidence" value="ECO:0007669"/>
    <property type="project" value="UniProtKB-KW"/>
</dbReference>
<proteinExistence type="inferred from homology"/>
<dbReference type="PANTHER" id="PTHR43834">
    <property type="entry name" value="GTPASE DER"/>
    <property type="match status" value="1"/>
</dbReference>
<comment type="function">
    <text evidence="8 10">GTPase that plays an essential role in the late steps of ribosome biogenesis.</text>
</comment>
<evidence type="ECO:0000256" key="2">
    <source>
        <dbReference type="ARBA" id="ARBA00020953"/>
    </source>
</evidence>
<reference evidence="13" key="1">
    <citation type="journal article" date="2023" name="Arch. Microbiol.">
        <title>Desulfoferula mesophilus gen. nov. sp. nov., a mesophilic sulfate-reducing bacterium isolated from a brackish lake sediment.</title>
        <authorList>
            <person name="Watanabe T."/>
            <person name="Yabe T."/>
            <person name="Tsuji J.M."/>
            <person name="Fukui M."/>
        </authorList>
    </citation>
    <scope>NUCLEOTIDE SEQUENCE [LARGE SCALE GENOMIC DNA]</scope>
    <source>
        <strain evidence="13">12FAK</strain>
    </source>
</reference>
<dbReference type="InterPro" id="IPR032859">
    <property type="entry name" value="KH_dom-like"/>
</dbReference>
<comment type="similarity">
    <text evidence="1 8 9 10">Belongs to the TRAFAC class TrmE-Era-EngA-EngB-Septin-like GTPase superfamily. EngA (Der) GTPase family.</text>
</comment>
<dbReference type="GO" id="GO:0043022">
    <property type="term" value="F:ribosome binding"/>
    <property type="evidence" value="ECO:0007669"/>
    <property type="project" value="TreeGrafter"/>
</dbReference>
<dbReference type="HAMAP" id="MF_00195">
    <property type="entry name" value="GTPase_Der"/>
    <property type="match status" value="1"/>
</dbReference>
<feature type="domain" description="EngA-type G" evidence="11">
    <location>
        <begin position="3"/>
        <end position="168"/>
    </location>
</feature>
<evidence type="ECO:0000313" key="13">
    <source>
        <dbReference type="Proteomes" id="UP001366166"/>
    </source>
</evidence>
<evidence type="ECO:0000256" key="6">
    <source>
        <dbReference type="ARBA" id="ARBA00023134"/>
    </source>
</evidence>
<dbReference type="Pfam" id="PF14714">
    <property type="entry name" value="KH_dom-like"/>
    <property type="match status" value="1"/>
</dbReference>
<dbReference type="Pfam" id="PF01926">
    <property type="entry name" value="MMR_HSR1"/>
    <property type="match status" value="2"/>
</dbReference>